<dbReference type="PANTHER" id="PTHR10367:SF9">
    <property type="entry name" value="DUAL-SPECIFICITY PHOSPHATASE 11 (RNA_RNP COMPLEX 1-INTERACTING)"/>
    <property type="match status" value="1"/>
</dbReference>
<evidence type="ECO:0000313" key="7">
    <source>
        <dbReference type="Proteomes" id="UP001432322"/>
    </source>
</evidence>
<feature type="compositionally biased region" description="Basic and acidic residues" evidence="3">
    <location>
        <begin position="28"/>
        <end position="73"/>
    </location>
</feature>
<feature type="domain" description="Tyrosine-protein phosphatase" evidence="4">
    <location>
        <begin position="121"/>
        <end position="279"/>
    </location>
</feature>
<dbReference type="SMART" id="SM00195">
    <property type="entry name" value="DSPc"/>
    <property type="match status" value="1"/>
</dbReference>
<dbReference type="SUPFAM" id="SSF52799">
    <property type="entry name" value="(Phosphotyrosine protein) phosphatases II"/>
    <property type="match status" value="1"/>
</dbReference>
<feature type="non-terminal residue" evidence="6">
    <location>
        <position position="1"/>
    </location>
</feature>
<dbReference type="PROSITE" id="PS50056">
    <property type="entry name" value="TYR_PHOSPHATASE_2"/>
    <property type="match status" value="1"/>
</dbReference>
<dbReference type="AlphaFoldDB" id="A0AAV5V4U1"/>
<dbReference type="GO" id="GO:0004721">
    <property type="term" value="F:phosphoprotein phosphatase activity"/>
    <property type="evidence" value="ECO:0007669"/>
    <property type="project" value="UniProtKB-KW"/>
</dbReference>
<dbReference type="EMBL" id="BTSY01000002">
    <property type="protein sequence ID" value="GMT12894.1"/>
    <property type="molecule type" value="Genomic_DNA"/>
</dbReference>
<dbReference type="InterPro" id="IPR016130">
    <property type="entry name" value="Tyr_Pase_AS"/>
</dbReference>
<dbReference type="InterPro" id="IPR000340">
    <property type="entry name" value="Dual-sp_phosphatase_cat-dom"/>
</dbReference>
<proteinExistence type="predicted"/>
<evidence type="ECO:0000256" key="1">
    <source>
        <dbReference type="ARBA" id="ARBA00022801"/>
    </source>
</evidence>
<sequence>RQLGDVSLGPSAAVDHSRTTAKQGKMSETNRRSDDADHRSMERRSVVDRSMERRSVVDRPRERREDGYTDNRNRRSGGGGGGGGQDDRRGGGNKQGRRYPDRWANYDPIGKEMTGTRFVAFKCPLDEKFFAHDVHPDEFFDIHTLVGYARDAQRRLGLVIDLTNTTRYYEKDDWYDYDVEYRKLFCPGHEVNGREDIVEQFNGFVDDFLQRNKDNDKLIGVHCTHGINRTGFLMCRYLIDRMDWTADEAIRVFEECRGHKMERDKYKVSLREAQQRRDGARNGGAEGSSSGAKSSPSTDSTAPPSEADLPLPPRFDDADDASGAPPPRDGHATHAPAAHALPPPPAF</sequence>
<feature type="domain" description="Tyrosine specific protein phosphatases" evidence="5">
    <location>
        <begin position="199"/>
        <end position="268"/>
    </location>
</feature>
<dbReference type="Pfam" id="PF00782">
    <property type="entry name" value="DSPc"/>
    <property type="match status" value="1"/>
</dbReference>
<dbReference type="InterPro" id="IPR020422">
    <property type="entry name" value="TYR_PHOSPHATASE_DUAL_dom"/>
</dbReference>
<dbReference type="PROSITE" id="PS00383">
    <property type="entry name" value="TYR_PHOSPHATASE_1"/>
    <property type="match status" value="1"/>
</dbReference>
<evidence type="ECO:0000259" key="5">
    <source>
        <dbReference type="PROSITE" id="PS50056"/>
    </source>
</evidence>
<dbReference type="PROSITE" id="PS50054">
    <property type="entry name" value="TYR_PHOSPHATASE_DUAL"/>
    <property type="match status" value="1"/>
</dbReference>
<dbReference type="InterPro" id="IPR051029">
    <property type="entry name" value="mRNA_Capping_Enz/RNA_Phosphat"/>
</dbReference>
<dbReference type="Proteomes" id="UP001432322">
    <property type="component" value="Unassembled WGS sequence"/>
</dbReference>
<feature type="compositionally biased region" description="Low complexity" evidence="3">
    <location>
        <begin position="287"/>
        <end position="305"/>
    </location>
</feature>
<dbReference type="PANTHER" id="PTHR10367">
    <property type="entry name" value="MRNA-CAPPING ENZYME"/>
    <property type="match status" value="1"/>
</dbReference>
<protein>
    <submittedName>
        <fullName evidence="6">Uncharacterized protein</fullName>
    </submittedName>
</protein>
<gene>
    <name evidence="6" type="ORF">PFISCL1PPCAC_4191</name>
</gene>
<feature type="region of interest" description="Disordered" evidence="3">
    <location>
        <begin position="1"/>
        <end position="105"/>
    </location>
</feature>
<feature type="compositionally biased region" description="Basic and acidic residues" evidence="3">
    <location>
        <begin position="266"/>
        <end position="280"/>
    </location>
</feature>
<dbReference type="InterPro" id="IPR000387">
    <property type="entry name" value="Tyr_Pase_dom"/>
</dbReference>
<comment type="caution">
    <text evidence="6">The sequence shown here is derived from an EMBL/GenBank/DDBJ whole genome shotgun (WGS) entry which is preliminary data.</text>
</comment>
<reference evidence="6" key="1">
    <citation type="submission" date="2023-10" db="EMBL/GenBank/DDBJ databases">
        <title>Genome assembly of Pristionchus species.</title>
        <authorList>
            <person name="Yoshida K."/>
            <person name="Sommer R.J."/>
        </authorList>
    </citation>
    <scope>NUCLEOTIDE SEQUENCE</scope>
    <source>
        <strain evidence="6">RS5133</strain>
    </source>
</reference>
<feature type="region of interest" description="Disordered" evidence="3">
    <location>
        <begin position="266"/>
        <end position="347"/>
    </location>
</feature>
<accession>A0AAV5V4U1</accession>
<evidence type="ECO:0000259" key="4">
    <source>
        <dbReference type="PROSITE" id="PS50054"/>
    </source>
</evidence>
<evidence type="ECO:0000313" key="6">
    <source>
        <dbReference type="EMBL" id="GMT12894.1"/>
    </source>
</evidence>
<keyword evidence="1" id="KW-0378">Hydrolase</keyword>
<keyword evidence="2" id="KW-0904">Protein phosphatase</keyword>
<dbReference type="GO" id="GO:0004651">
    <property type="term" value="F:polynucleotide 5'-phosphatase activity"/>
    <property type="evidence" value="ECO:0007669"/>
    <property type="project" value="TreeGrafter"/>
</dbReference>
<evidence type="ECO:0000256" key="3">
    <source>
        <dbReference type="SAM" id="MobiDB-lite"/>
    </source>
</evidence>
<name>A0AAV5V4U1_9BILA</name>
<dbReference type="FunFam" id="3.90.190.10:FF:000214">
    <property type="entry name" value="Probable tyrosine-protein phosphatase F54C8.4"/>
    <property type="match status" value="1"/>
</dbReference>
<evidence type="ECO:0000256" key="2">
    <source>
        <dbReference type="ARBA" id="ARBA00022912"/>
    </source>
</evidence>
<dbReference type="Gene3D" id="3.90.190.10">
    <property type="entry name" value="Protein tyrosine phosphatase superfamily"/>
    <property type="match status" value="1"/>
</dbReference>
<organism evidence="6 7">
    <name type="scientific">Pristionchus fissidentatus</name>
    <dbReference type="NCBI Taxonomy" id="1538716"/>
    <lineage>
        <taxon>Eukaryota</taxon>
        <taxon>Metazoa</taxon>
        <taxon>Ecdysozoa</taxon>
        <taxon>Nematoda</taxon>
        <taxon>Chromadorea</taxon>
        <taxon>Rhabditida</taxon>
        <taxon>Rhabditina</taxon>
        <taxon>Diplogasteromorpha</taxon>
        <taxon>Diplogasteroidea</taxon>
        <taxon>Neodiplogasteridae</taxon>
        <taxon>Pristionchus</taxon>
    </lineage>
</organism>
<keyword evidence="7" id="KW-1185">Reference proteome</keyword>
<dbReference type="InterPro" id="IPR029021">
    <property type="entry name" value="Prot-tyrosine_phosphatase-like"/>
</dbReference>